<protein>
    <submittedName>
        <fullName evidence="1">Uncharacterized protein</fullName>
    </submittedName>
</protein>
<dbReference type="Proteomes" id="UP001396334">
    <property type="component" value="Unassembled WGS sequence"/>
</dbReference>
<comment type="caution">
    <text evidence="1">The sequence shown here is derived from an EMBL/GenBank/DDBJ whole genome shotgun (WGS) entry which is preliminary data.</text>
</comment>
<gene>
    <name evidence="1" type="ORF">V6N11_082040</name>
</gene>
<keyword evidence="2" id="KW-1185">Reference proteome</keyword>
<evidence type="ECO:0000313" key="2">
    <source>
        <dbReference type="Proteomes" id="UP001396334"/>
    </source>
</evidence>
<organism evidence="1 2">
    <name type="scientific">Hibiscus sabdariffa</name>
    <name type="common">roselle</name>
    <dbReference type="NCBI Taxonomy" id="183260"/>
    <lineage>
        <taxon>Eukaryota</taxon>
        <taxon>Viridiplantae</taxon>
        <taxon>Streptophyta</taxon>
        <taxon>Embryophyta</taxon>
        <taxon>Tracheophyta</taxon>
        <taxon>Spermatophyta</taxon>
        <taxon>Magnoliopsida</taxon>
        <taxon>eudicotyledons</taxon>
        <taxon>Gunneridae</taxon>
        <taxon>Pentapetalae</taxon>
        <taxon>rosids</taxon>
        <taxon>malvids</taxon>
        <taxon>Malvales</taxon>
        <taxon>Malvaceae</taxon>
        <taxon>Malvoideae</taxon>
        <taxon>Hibiscus</taxon>
    </lineage>
</organism>
<sequence>MSTRHIVFNVDSSGFAVGRPALHSSSVSVVTTWYLLYRLAGCCFGWSGLEERSLRMIHLAGVFPLRRAMSSCAAGGSAGAGVCQSKISSADRFNCSVFLAPSEGSAGGVGRAAAGAGCSVVCGEEKKAAADGN</sequence>
<reference evidence="1 2" key="1">
    <citation type="journal article" date="2024" name="G3 (Bethesda)">
        <title>Genome assembly of Hibiscus sabdariffa L. provides insights into metabolisms of medicinal natural products.</title>
        <authorList>
            <person name="Kim T."/>
        </authorList>
    </citation>
    <scope>NUCLEOTIDE SEQUENCE [LARGE SCALE GENOMIC DNA]</scope>
    <source>
        <strain evidence="1">TK-2024</strain>
        <tissue evidence="1">Old leaves</tissue>
    </source>
</reference>
<evidence type="ECO:0000313" key="1">
    <source>
        <dbReference type="EMBL" id="KAK8999902.1"/>
    </source>
</evidence>
<proteinExistence type="predicted"/>
<name>A0ABR2QHC3_9ROSI</name>
<accession>A0ABR2QHC3</accession>
<dbReference type="EMBL" id="JBBPBN010000038">
    <property type="protein sequence ID" value="KAK8999902.1"/>
    <property type="molecule type" value="Genomic_DNA"/>
</dbReference>